<sequence>MRPTTPTAKIVAATARRASRARFRIRFSYHAKGDKVGRIRDPLPGRYPADSGEVELLRDLDRQDGWMLLMDGVPQSYVDLEDPAYLDFPYMQLMAEVIDCLPEGPLDAVHVGGGACTLPRYISAVRPGSRHLVIEPDAGLVQVVREQLRLKSVPRLKVRVTDGRAGVGALPDASADLLVVDAFVGATMPVELATLTFMADVARVLRPTGTVLVNVADGKGLAFVKRVAATVAATFRHAALLAEPGILRGRRFGNLILTASATELPVGPLTRKAAGGLAQARCVAEDDLTRLIAGAAPIADGDAVLTPVPPPALFE</sequence>
<dbReference type="PANTHER" id="PTHR43317:SF1">
    <property type="entry name" value="THERMOSPERMINE SYNTHASE ACAULIS5"/>
    <property type="match status" value="1"/>
</dbReference>
<dbReference type="Gene3D" id="3.40.50.150">
    <property type="entry name" value="Vaccinia Virus protein VP39"/>
    <property type="match status" value="1"/>
</dbReference>
<dbReference type="PANTHER" id="PTHR43317">
    <property type="entry name" value="THERMOSPERMINE SYNTHASE ACAULIS5"/>
    <property type="match status" value="1"/>
</dbReference>
<dbReference type="SUPFAM" id="SSF53335">
    <property type="entry name" value="S-adenosyl-L-methionine-dependent methyltransferases"/>
    <property type="match status" value="1"/>
</dbReference>
<dbReference type="AlphaFoldDB" id="A0A940WI13"/>
<keyword evidence="3" id="KW-1185">Reference proteome</keyword>
<protein>
    <submittedName>
        <fullName evidence="2">Fused MFS/spermidine synthase</fullName>
    </submittedName>
</protein>
<dbReference type="Proteomes" id="UP000674234">
    <property type="component" value="Unassembled WGS sequence"/>
</dbReference>
<evidence type="ECO:0000313" key="3">
    <source>
        <dbReference type="Proteomes" id="UP000674234"/>
    </source>
</evidence>
<proteinExistence type="predicted"/>
<gene>
    <name evidence="2" type="ORF">JOL79_04770</name>
</gene>
<comment type="caution">
    <text evidence="2">The sequence shown here is derived from an EMBL/GenBank/DDBJ whole genome shotgun (WGS) entry which is preliminary data.</text>
</comment>
<accession>A0A940WI13</accession>
<name>A0A940WI13_9ACTN</name>
<dbReference type="NCBIfam" id="NF037959">
    <property type="entry name" value="MFS_SpdSyn"/>
    <property type="match status" value="1"/>
</dbReference>
<dbReference type="EMBL" id="JAFCNB010000002">
    <property type="protein sequence ID" value="MBP2703113.1"/>
    <property type="molecule type" value="Genomic_DNA"/>
</dbReference>
<keyword evidence="1" id="KW-0620">Polyamine biosynthesis</keyword>
<evidence type="ECO:0000313" key="2">
    <source>
        <dbReference type="EMBL" id="MBP2703113.1"/>
    </source>
</evidence>
<reference evidence="2" key="1">
    <citation type="submission" date="2021-02" db="EMBL/GenBank/DDBJ databases">
        <title>Draft genome sequence of Microbispora sp. RL4-1S isolated from rice leaves in Thailand.</title>
        <authorList>
            <person name="Muangham S."/>
            <person name="Duangmal K."/>
        </authorList>
    </citation>
    <scope>NUCLEOTIDE SEQUENCE</scope>
    <source>
        <strain evidence="2">RL4-1S</strain>
    </source>
</reference>
<dbReference type="GO" id="GO:0006596">
    <property type="term" value="P:polyamine biosynthetic process"/>
    <property type="evidence" value="ECO:0007669"/>
    <property type="project" value="UniProtKB-KW"/>
</dbReference>
<organism evidence="2 3">
    <name type="scientific">Microbispora oryzae</name>
    <dbReference type="NCBI Taxonomy" id="2806554"/>
    <lineage>
        <taxon>Bacteria</taxon>
        <taxon>Bacillati</taxon>
        <taxon>Actinomycetota</taxon>
        <taxon>Actinomycetes</taxon>
        <taxon>Streptosporangiales</taxon>
        <taxon>Streptosporangiaceae</taxon>
        <taxon>Microbispora</taxon>
    </lineage>
</organism>
<dbReference type="InterPro" id="IPR029063">
    <property type="entry name" value="SAM-dependent_MTases_sf"/>
</dbReference>
<evidence type="ECO:0000256" key="1">
    <source>
        <dbReference type="ARBA" id="ARBA00023115"/>
    </source>
</evidence>